<dbReference type="RefSeq" id="XP_018273546.1">
    <property type="nucleotide sequence ID" value="XM_018415786.1"/>
</dbReference>
<feature type="non-terminal residue" evidence="2">
    <location>
        <position position="1"/>
    </location>
</feature>
<gene>
    <name evidence="2" type="ORF">RHOBADRAFT_51342</name>
</gene>
<feature type="compositionally biased region" description="Basic residues" evidence="1">
    <location>
        <begin position="275"/>
        <end position="297"/>
    </location>
</feature>
<keyword evidence="3" id="KW-1185">Reference proteome</keyword>
<feature type="compositionally biased region" description="Basic and acidic residues" evidence="1">
    <location>
        <begin position="298"/>
        <end position="318"/>
    </location>
</feature>
<evidence type="ECO:0000256" key="1">
    <source>
        <dbReference type="SAM" id="MobiDB-lite"/>
    </source>
</evidence>
<name>A0A194SA63_RHOGW</name>
<organism evidence="2 3">
    <name type="scientific">Rhodotorula graminis (strain WP1)</name>
    <dbReference type="NCBI Taxonomy" id="578459"/>
    <lineage>
        <taxon>Eukaryota</taxon>
        <taxon>Fungi</taxon>
        <taxon>Dikarya</taxon>
        <taxon>Basidiomycota</taxon>
        <taxon>Pucciniomycotina</taxon>
        <taxon>Microbotryomycetes</taxon>
        <taxon>Sporidiobolales</taxon>
        <taxon>Sporidiobolaceae</taxon>
        <taxon>Rhodotorula</taxon>
    </lineage>
</organism>
<feature type="region of interest" description="Disordered" evidence="1">
    <location>
        <begin position="141"/>
        <end position="335"/>
    </location>
</feature>
<feature type="region of interest" description="Disordered" evidence="1">
    <location>
        <begin position="348"/>
        <end position="396"/>
    </location>
</feature>
<evidence type="ECO:0000313" key="2">
    <source>
        <dbReference type="EMBL" id="KPV77497.1"/>
    </source>
</evidence>
<feature type="compositionally biased region" description="Basic and acidic residues" evidence="1">
    <location>
        <begin position="348"/>
        <end position="381"/>
    </location>
</feature>
<proteinExistence type="predicted"/>
<protein>
    <submittedName>
        <fullName evidence="2">Uncharacterized protein</fullName>
    </submittedName>
</protein>
<accession>A0A194SA63</accession>
<dbReference type="EMBL" id="KQ474074">
    <property type="protein sequence ID" value="KPV77497.1"/>
    <property type="molecule type" value="Genomic_DNA"/>
</dbReference>
<dbReference type="GeneID" id="28976234"/>
<dbReference type="Proteomes" id="UP000053890">
    <property type="component" value="Unassembled WGS sequence"/>
</dbReference>
<feature type="region of interest" description="Disordered" evidence="1">
    <location>
        <begin position="75"/>
        <end position="104"/>
    </location>
</feature>
<evidence type="ECO:0000313" key="3">
    <source>
        <dbReference type="Proteomes" id="UP000053890"/>
    </source>
</evidence>
<dbReference type="AlphaFoldDB" id="A0A194SA63"/>
<feature type="compositionally biased region" description="Basic residues" evidence="1">
    <location>
        <begin position="161"/>
        <end position="171"/>
    </location>
</feature>
<feature type="compositionally biased region" description="Basic residues" evidence="1">
    <location>
        <begin position="324"/>
        <end position="335"/>
    </location>
</feature>
<feature type="compositionally biased region" description="Basic and acidic residues" evidence="1">
    <location>
        <begin position="75"/>
        <end position="89"/>
    </location>
</feature>
<sequence>CAGASPSVWRRVEQHAGLGSAAAAAGRVRRRVPAGSGLVCPRLAVRGRHAASRPHGLRHLGPAPPDAAALLPLRLERDPRRPRAVEARRPPVRVGPSSRSRPRRRLPPLLHLVRHRLWRALSNHLVALVPLARRPYPAHRQQQCVARSRQRHLDTATTASSRRRRPSRSRHPCAVPLAQARRRQASPGAQVDRGRGRCARAAQGRVGGRRAAHRVGGGGGEDRDATHGRPVQGTVLSAQGQGEDQELDREQPHAGLDQGRQASRSTPTPAVPRDGRRRPPLAPHRRRPRPQAHRLVPRRPDARPASDRRQLLPTREEAQAPARGRPRRSGRRGLVRLRVGARERVGHAGAHERGLDGRRYAGEPERAGRGDARAARSDARACARGRHPGRGGGGRGRVIRGGLAFV</sequence>
<reference evidence="2 3" key="1">
    <citation type="journal article" date="2015" name="Front. Microbiol.">
        <title>Genome sequence of the plant growth promoting endophytic yeast Rhodotorula graminis WP1.</title>
        <authorList>
            <person name="Firrincieli A."/>
            <person name="Otillar R."/>
            <person name="Salamov A."/>
            <person name="Schmutz J."/>
            <person name="Khan Z."/>
            <person name="Redman R.S."/>
            <person name="Fleck N.D."/>
            <person name="Lindquist E."/>
            <person name="Grigoriev I.V."/>
            <person name="Doty S.L."/>
        </authorList>
    </citation>
    <scope>NUCLEOTIDE SEQUENCE [LARGE SCALE GENOMIC DNA]</scope>
    <source>
        <strain evidence="2 3">WP1</strain>
    </source>
</reference>